<dbReference type="InterPro" id="IPR027417">
    <property type="entry name" value="P-loop_NTPase"/>
</dbReference>
<dbReference type="GO" id="GO:0008270">
    <property type="term" value="F:zinc ion binding"/>
    <property type="evidence" value="ECO:0007669"/>
    <property type="project" value="UniProtKB-KW"/>
</dbReference>
<name>A0A6V7WGL6_MELEN</name>
<sequence>MEATEKQTSLLLKTISNKKETNKPSSQFRPFLSYKNFKKISQEKLDSFEGEENILNENINLTSTYSITQFFKNIGGGHSLCRILKQFSDGRIWIEIGGHELLLMQTVNVNTEMLEGEKEWNCFETRHSSTFPSIGNVSSSTSPHSPHSHLTNCIFANNKSYPSMIRPSSLGGYPERMPFSSFIRSFHCLLKNKEFIEKNSEEKEENINNNNSITDRENVRRILKRAGIAEHRYRLGLSQILLQRELLEELENKRSVVLLPVLSVYQANCRKYLISKRMEKEREKDEAIRIIQWNFERWQDLNKSKWWKLFVYIRPLIPAASVDARENRLKEHLAQLELELDELRSEHSRAQLELESAQKSKQIAEKWSEEIGQINKKLMGELKEAEEKLKKSYYMSRFTKSQQGARKLVYEGFAYTKHRLSVDGRRTYWRCERRSSLTGCHGRAVTIGNEEGQPVLLTVHHNHPPSEKYGPLTGGTGVHGWAIGGDVVGTSSSNTTPPPTNVRGVPIVPKISRCDIARTYGETVANSSRKRRFETPQFPFALSLPPFIGDGEPPNLTKAEDTPNSPQNCSSYSTLEQFINSHSDNNLPPFLESAQDNFNVEIAMKRPHLEDTNDGAELGELYSTEGFFDPNNESCKDNERAAKLDLLKKEWEEFPSYDPSQPSSSSLASVQQSADALLKNSSSNQINNVSSSSFGGTALIREKSQLDFFLQLPINTEFTSDQHGCGLIKIFIKWSCGVNI</sequence>
<evidence type="ECO:0000256" key="3">
    <source>
        <dbReference type="ARBA" id="ARBA00022833"/>
    </source>
</evidence>
<dbReference type="InterPro" id="IPR007588">
    <property type="entry name" value="Znf_FLYWCH"/>
</dbReference>
<gene>
    <name evidence="7" type="ORF">MENT_LOCUS38612</name>
</gene>
<keyword evidence="1" id="KW-0479">Metal-binding</keyword>
<proteinExistence type="predicted"/>
<dbReference type="Pfam" id="PF04500">
    <property type="entry name" value="FLYWCH"/>
    <property type="match status" value="1"/>
</dbReference>
<evidence type="ECO:0000313" key="8">
    <source>
        <dbReference type="Proteomes" id="UP000580250"/>
    </source>
</evidence>
<dbReference type="Proteomes" id="UP000580250">
    <property type="component" value="Unassembled WGS sequence"/>
</dbReference>
<organism evidence="7 8">
    <name type="scientific">Meloidogyne enterolobii</name>
    <name type="common">Root-knot nematode worm</name>
    <name type="synonym">Meloidogyne mayaguensis</name>
    <dbReference type="NCBI Taxonomy" id="390850"/>
    <lineage>
        <taxon>Eukaryota</taxon>
        <taxon>Metazoa</taxon>
        <taxon>Ecdysozoa</taxon>
        <taxon>Nematoda</taxon>
        <taxon>Chromadorea</taxon>
        <taxon>Rhabditida</taxon>
        <taxon>Tylenchina</taxon>
        <taxon>Tylenchomorpha</taxon>
        <taxon>Tylenchoidea</taxon>
        <taxon>Meloidogynidae</taxon>
        <taxon>Meloidogyninae</taxon>
        <taxon>Meloidogyne</taxon>
    </lineage>
</organism>
<feature type="region of interest" description="Disordered" evidence="5">
    <location>
        <begin position="544"/>
        <end position="570"/>
    </location>
</feature>
<dbReference type="Gene3D" id="2.20.25.240">
    <property type="match status" value="1"/>
</dbReference>
<keyword evidence="3" id="KW-0862">Zinc</keyword>
<feature type="domain" description="FLYWCH-type" evidence="6">
    <location>
        <begin position="398"/>
        <end position="463"/>
    </location>
</feature>
<evidence type="ECO:0000256" key="1">
    <source>
        <dbReference type="ARBA" id="ARBA00022723"/>
    </source>
</evidence>
<evidence type="ECO:0000256" key="2">
    <source>
        <dbReference type="ARBA" id="ARBA00022771"/>
    </source>
</evidence>
<feature type="coiled-coil region" evidence="4">
    <location>
        <begin position="319"/>
        <end position="388"/>
    </location>
</feature>
<evidence type="ECO:0000256" key="4">
    <source>
        <dbReference type="SAM" id="Coils"/>
    </source>
</evidence>
<evidence type="ECO:0000256" key="5">
    <source>
        <dbReference type="SAM" id="MobiDB-lite"/>
    </source>
</evidence>
<keyword evidence="2" id="KW-0863">Zinc-finger</keyword>
<dbReference type="Gene3D" id="6.20.240.20">
    <property type="match status" value="1"/>
</dbReference>
<dbReference type="EMBL" id="CAJEWN010000575">
    <property type="protein sequence ID" value="CAD2186141.1"/>
    <property type="molecule type" value="Genomic_DNA"/>
</dbReference>
<reference evidence="7 8" key="1">
    <citation type="submission" date="2020-08" db="EMBL/GenBank/DDBJ databases">
        <authorList>
            <person name="Koutsovoulos G."/>
            <person name="Danchin GJ E."/>
        </authorList>
    </citation>
    <scope>NUCLEOTIDE SEQUENCE [LARGE SCALE GENOMIC DNA]</scope>
</reference>
<accession>A0A6V7WGL6</accession>
<keyword evidence="4" id="KW-0175">Coiled coil</keyword>
<protein>
    <recommendedName>
        <fullName evidence="6">FLYWCH-type domain-containing protein</fullName>
    </recommendedName>
</protein>
<dbReference type="SUPFAM" id="SSF52540">
    <property type="entry name" value="P-loop containing nucleoside triphosphate hydrolases"/>
    <property type="match status" value="1"/>
</dbReference>
<evidence type="ECO:0000259" key="6">
    <source>
        <dbReference type="Pfam" id="PF04500"/>
    </source>
</evidence>
<dbReference type="Gene3D" id="4.10.270.10">
    <property type="entry name" value="Myosin, subunit A"/>
    <property type="match status" value="1"/>
</dbReference>
<dbReference type="AlphaFoldDB" id="A0A6V7WGL6"/>
<evidence type="ECO:0000313" key="7">
    <source>
        <dbReference type="EMBL" id="CAD2186141.1"/>
    </source>
</evidence>
<comment type="caution">
    <text evidence="7">The sequence shown here is derived from an EMBL/GenBank/DDBJ whole genome shotgun (WGS) entry which is preliminary data.</text>
</comment>